<name>A0ABR7WI47_9ACTN</name>
<evidence type="ECO:0000259" key="3">
    <source>
        <dbReference type="PROSITE" id="PS50043"/>
    </source>
</evidence>
<proteinExistence type="predicted"/>
<dbReference type="InterPro" id="IPR041664">
    <property type="entry name" value="AAA_16"/>
</dbReference>
<accession>A0ABR7WI47</accession>
<dbReference type="Pfam" id="PF13191">
    <property type="entry name" value="AAA_16"/>
    <property type="match status" value="1"/>
</dbReference>
<dbReference type="PANTHER" id="PTHR16305">
    <property type="entry name" value="TESTICULAR SOLUBLE ADENYLYL CYCLASE"/>
    <property type="match status" value="1"/>
</dbReference>
<dbReference type="SMART" id="SM00421">
    <property type="entry name" value="HTH_LUXR"/>
    <property type="match status" value="1"/>
</dbReference>
<evidence type="ECO:0000313" key="4">
    <source>
        <dbReference type="EMBL" id="MBD1322432.1"/>
    </source>
</evidence>
<dbReference type="InterPro" id="IPR027417">
    <property type="entry name" value="P-loop_NTPase"/>
</dbReference>
<reference evidence="4 5" key="1">
    <citation type="submission" date="2020-09" db="EMBL/GenBank/DDBJ databases">
        <title>Novel species in genus Gordonia.</title>
        <authorList>
            <person name="Zhang G."/>
        </authorList>
    </citation>
    <scope>NUCLEOTIDE SEQUENCE [LARGE SCALE GENOMIC DNA]</scope>
    <source>
        <strain evidence="4 5">ON-33</strain>
    </source>
</reference>
<sequence>MSSNWPLVEREKEFRIIESALRGETTACGVVLTGDSGVGKTTLARHVTAALDGGVRWVAGTESARSIPLGVFAHLVGPATTSDPVTYLAAARESLLADGNVVIGVDDAHLLDELSATLLHQLAIDRAVHIVATVRSGEAVPDAVTSLWKDNHLTRITLSPFTKQQSVELIESVLGGQLEGLSADLMWEASGGNALFLRHLVEGARQADTLRQVNGVWQLRGRAAITSELASLLESRIEQLDDEVLNVLKYLALCEPLDIEILSELAGEEAVEESEIAGLVRIARDGRSLQVRYNHPLFGEVIRHRLGLVSSRRLRGRLVKALRAKGAESPAERIRLADLALESDVGVDPELMSAAARDALGFANAPLGERFARAAAAEGKGGVGAAEPLARALMWQGYAEEAEEVLAAFRPTELSELELVLWGGMRFGNLFWALGDADRADPVLDMLREKVTDPNLSLVVKGYASARAVFGNRIDDAIALSDDVLGSPNPSPWAVEWAVFGGGLSRALSGRGDEVAELAARARTAETTTDGLLRFPTGLGEILALTLTGRLDEADARAQRYVAFSNVGQYLGWGMAGILVSVVELARGDSRAVARRMEQTLATLDSGRAAESWNYPAQFYLVQALSAAGRIERAERALRRAQDRFGRHIAVFGPMLAIAKSWQEAAAGTVSVAAQTAAGAAASAQESGQYAIEAEALHSAARFGDSSGAQRLRELADQIDGQLTGLYARHAEALASGDAVELDLCATELEEAGMRLSAADAAAQASVLHEAAGHRAATVASAAVANRLAAECGGLRTPALVEAAQPLPLTTREREIANLVAAGLSNKEIAGRLTVSVRTVEGHIYRACTKLDVADRSEIAALLLKANAGTT</sequence>
<dbReference type="CDD" id="cd06170">
    <property type="entry name" value="LuxR_C_like"/>
    <property type="match status" value="1"/>
</dbReference>
<organism evidence="4 5">
    <name type="scientific">Gordonia hankookensis</name>
    <dbReference type="NCBI Taxonomy" id="589403"/>
    <lineage>
        <taxon>Bacteria</taxon>
        <taxon>Bacillati</taxon>
        <taxon>Actinomycetota</taxon>
        <taxon>Actinomycetes</taxon>
        <taxon>Mycobacteriales</taxon>
        <taxon>Gordoniaceae</taxon>
        <taxon>Gordonia</taxon>
    </lineage>
</organism>
<dbReference type="Gene3D" id="1.10.10.10">
    <property type="entry name" value="Winged helix-like DNA-binding domain superfamily/Winged helix DNA-binding domain"/>
    <property type="match status" value="1"/>
</dbReference>
<dbReference type="EMBL" id="JACWMS010000006">
    <property type="protein sequence ID" value="MBD1322432.1"/>
    <property type="molecule type" value="Genomic_DNA"/>
</dbReference>
<dbReference type="Pfam" id="PF00196">
    <property type="entry name" value="GerE"/>
    <property type="match status" value="1"/>
</dbReference>
<keyword evidence="5" id="KW-1185">Reference proteome</keyword>
<evidence type="ECO:0000256" key="2">
    <source>
        <dbReference type="ARBA" id="ARBA00022840"/>
    </source>
</evidence>
<comment type="caution">
    <text evidence="4">The sequence shown here is derived from an EMBL/GenBank/DDBJ whole genome shotgun (WGS) entry which is preliminary data.</text>
</comment>
<evidence type="ECO:0000313" key="5">
    <source>
        <dbReference type="Proteomes" id="UP000602395"/>
    </source>
</evidence>
<dbReference type="Proteomes" id="UP000602395">
    <property type="component" value="Unassembled WGS sequence"/>
</dbReference>
<dbReference type="SUPFAM" id="SSF52540">
    <property type="entry name" value="P-loop containing nucleoside triphosphate hydrolases"/>
    <property type="match status" value="1"/>
</dbReference>
<dbReference type="SUPFAM" id="SSF46894">
    <property type="entry name" value="C-terminal effector domain of the bipartite response regulators"/>
    <property type="match status" value="1"/>
</dbReference>
<dbReference type="Gene3D" id="3.40.50.300">
    <property type="entry name" value="P-loop containing nucleotide triphosphate hydrolases"/>
    <property type="match status" value="1"/>
</dbReference>
<protein>
    <submittedName>
        <fullName evidence="4">Helix-turn-helix transcriptional regulator</fullName>
    </submittedName>
</protein>
<dbReference type="PANTHER" id="PTHR16305:SF35">
    <property type="entry name" value="TRANSCRIPTIONAL ACTIVATOR DOMAIN"/>
    <property type="match status" value="1"/>
</dbReference>
<dbReference type="PROSITE" id="PS00675">
    <property type="entry name" value="SIGMA54_INTERACT_1"/>
    <property type="match status" value="1"/>
</dbReference>
<dbReference type="RefSeq" id="WP_190268758.1">
    <property type="nucleotide sequence ID" value="NZ_BAABAD010000005.1"/>
</dbReference>
<dbReference type="PROSITE" id="PS00622">
    <property type="entry name" value="HTH_LUXR_1"/>
    <property type="match status" value="1"/>
</dbReference>
<dbReference type="InterPro" id="IPR025662">
    <property type="entry name" value="Sigma_54_int_dom_ATP-bd_1"/>
</dbReference>
<keyword evidence="2" id="KW-0067">ATP-binding</keyword>
<dbReference type="InterPro" id="IPR016032">
    <property type="entry name" value="Sig_transdc_resp-reg_C-effctor"/>
</dbReference>
<dbReference type="PROSITE" id="PS50043">
    <property type="entry name" value="HTH_LUXR_2"/>
    <property type="match status" value="1"/>
</dbReference>
<evidence type="ECO:0000256" key="1">
    <source>
        <dbReference type="ARBA" id="ARBA00022741"/>
    </source>
</evidence>
<dbReference type="PRINTS" id="PR00038">
    <property type="entry name" value="HTHLUXR"/>
</dbReference>
<feature type="domain" description="HTH luxR-type" evidence="3">
    <location>
        <begin position="802"/>
        <end position="867"/>
    </location>
</feature>
<dbReference type="InterPro" id="IPR000792">
    <property type="entry name" value="Tscrpt_reg_LuxR_C"/>
</dbReference>
<dbReference type="InterPro" id="IPR036388">
    <property type="entry name" value="WH-like_DNA-bd_sf"/>
</dbReference>
<gene>
    <name evidence="4" type="ORF">IDF66_22870</name>
</gene>
<keyword evidence="1" id="KW-0547">Nucleotide-binding</keyword>